<keyword evidence="1" id="KW-0812">Transmembrane</keyword>
<keyword evidence="1" id="KW-1133">Transmembrane helix</keyword>
<comment type="caution">
    <text evidence="2">The sequence shown here is derived from an EMBL/GenBank/DDBJ whole genome shotgun (WGS) entry which is preliminary data.</text>
</comment>
<evidence type="ECO:0000313" key="2">
    <source>
        <dbReference type="EMBL" id="KAG2401286.1"/>
    </source>
</evidence>
<protein>
    <submittedName>
        <fullName evidence="2">Uncharacterized protein</fullName>
    </submittedName>
</protein>
<organism evidence="2 3">
    <name type="scientific">Phaseolus angularis</name>
    <name type="common">Azuki bean</name>
    <name type="synonym">Vigna angularis</name>
    <dbReference type="NCBI Taxonomy" id="3914"/>
    <lineage>
        <taxon>Eukaryota</taxon>
        <taxon>Viridiplantae</taxon>
        <taxon>Streptophyta</taxon>
        <taxon>Embryophyta</taxon>
        <taxon>Tracheophyta</taxon>
        <taxon>Spermatophyta</taxon>
        <taxon>Magnoliopsida</taxon>
        <taxon>eudicotyledons</taxon>
        <taxon>Gunneridae</taxon>
        <taxon>Pentapetalae</taxon>
        <taxon>rosids</taxon>
        <taxon>fabids</taxon>
        <taxon>Fabales</taxon>
        <taxon>Fabaceae</taxon>
        <taxon>Papilionoideae</taxon>
        <taxon>50 kb inversion clade</taxon>
        <taxon>NPAAA clade</taxon>
        <taxon>indigoferoid/millettioid clade</taxon>
        <taxon>Phaseoleae</taxon>
        <taxon>Vigna</taxon>
    </lineage>
</organism>
<reference evidence="2 3" key="1">
    <citation type="submission" date="2020-05" db="EMBL/GenBank/DDBJ databases">
        <title>Vigna angularis (adzuki bean) Var. LongXiaoDou No. 4 denovo assembly.</title>
        <authorList>
            <person name="Xiang H."/>
        </authorList>
    </citation>
    <scope>NUCLEOTIDE SEQUENCE [LARGE SCALE GENOMIC DNA]</scope>
    <source>
        <tissue evidence="2">Leaf</tissue>
    </source>
</reference>
<dbReference type="EMBL" id="JABFOF010000003">
    <property type="protein sequence ID" value="KAG2401286.1"/>
    <property type="molecule type" value="Genomic_DNA"/>
</dbReference>
<gene>
    <name evidence="2" type="ORF">HKW66_Vig0196780</name>
</gene>
<dbReference type="AlphaFoldDB" id="A0A8T0KNM3"/>
<feature type="transmembrane region" description="Helical" evidence="1">
    <location>
        <begin position="163"/>
        <end position="188"/>
    </location>
</feature>
<evidence type="ECO:0000256" key="1">
    <source>
        <dbReference type="SAM" id="Phobius"/>
    </source>
</evidence>
<accession>A0A8T0KNM3</accession>
<sequence length="197" mass="21776">METSPAAKIMVVQERWGSPSGLTASNAAVPARAHLRAIKIDKKDYLKDVSVCHHEMRKPKVQDSVLGKRKSHQHMVAEGAGIISAAVSGLNKFSNDGSFMQDFVSKMSNNFDGPLLERSAEVKNEMSANQLAAKAMQRLLKGKHEEAEKLMDRLFSAPSAFKITAFMVALMSPMLPSFLSISICYNVTKFSFHQYLL</sequence>
<keyword evidence="1" id="KW-0472">Membrane</keyword>
<proteinExistence type="predicted"/>
<evidence type="ECO:0000313" key="3">
    <source>
        <dbReference type="Proteomes" id="UP000743370"/>
    </source>
</evidence>
<name>A0A8T0KNM3_PHAAN</name>
<dbReference type="Proteomes" id="UP000743370">
    <property type="component" value="Unassembled WGS sequence"/>
</dbReference>